<evidence type="ECO:0000256" key="6">
    <source>
        <dbReference type="ARBA" id="ARBA00023136"/>
    </source>
</evidence>
<feature type="transmembrane region" description="Helical" evidence="7">
    <location>
        <begin position="198"/>
        <end position="220"/>
    </location>
</feature>
<feature type="transmembrane region" description="Helical" evidence="7">
    <location>
        <begin position="297"/>
        <end position="324"/>
    </location>
</feature>
<evidence type="ECO:0000256" key="4">
    <source>
        <dbReference type="ARBA" id="ARBA00022692"/>
    </source>
</evidence>
<evidence type="ECO:0000256" key="2">
    <source>
        <dbReference type="ARBA" id="ARBA00022448"/>
    </source>
</evidence>
<dbReference type="PANTHER" id="PTHR30183">
    <property type="entry name" value="MOLYBDENUM TRANSPORT SYSTEM PERMEASE PROTEIN MODB"/>
    <property type="match status" value="1"/>
</dbReference>
<evidence type="ECO:0000256" key="1">
    <source>
        <dbReference type="ARBA" id="ARBA00004651"/>
    </source>
</evidence>
<dbReference type="Proteomes" id="UP000192455">
    <property type="component" value="Unassembled WGS sequence"/>
</dbReference>
<dbReference type="STRING" id="515897.SAMN05421849_0624"/>
<feature type="transmembrane region" description="Helical" evidence="7">
    <location>
        <begin position="62"/>
        <end position="83"/>
    </location>
</feature>
<feature type="transmembrane region" description="Helical" evidence="7">
    <location>
        <begin position="336"/>
        <end position="358"/>
    </location>
</feature>
<keyword evidence="5 7" id="KW-1133">Transmembrane helix</keyword>
<organism evidence="9 10">
    <name type="scientific">Pontibaca methylaminivorans</name>
    <dbReference type="NCBI Taxonomy" id="515897"/>
    <lineage>
        <taxon>Bacteria</taxon>
        <taxon>Pseudomonadati</taxon>
        <taxon>Pseudomonadota</taxon>
        <taxon>Alphaproteobacteria</taxon>
        <taxon>Rhodobacterales</taxon>
        <taxon>Roseobacteraceae</taxon>
        <taxon>Pontibaca</taxon>
    </lineage>
</organism>
<feature type="transmembrane region" description="Helical" evidence="7">
    <location>
        <begin position="501"/>
        <end position="520"/>
    </location>
</feature>
<feature type="transmembrane region" description="Helical" evidence="7">
    <location>
        <begin position="246"/>
        <end position="265"/>
    </location>
</feature>
<evidence type="ECO:0000256" key="5">
    <source>
        <dbReference type="ARBA" id="ARBA00022989"/>
    </source>
</evidence>
<keyword evidence="3" id="KW-1003">Cell membrane</keyword>
<protein>
    <submittedName>
        <fullName evidence="9">Thiamine transport system permease protein</fullName>
    </submittedName>
</protein>
<feature type="domain" description="ABC transmembrane type-1" evidence="8">
    <location>
        <begin position="332"/>
        <end position="520"/>
    </location>
</feature>
<evidence type="ECO:0000256" key="3">
    <source>
        <dbReference type="ARBA" id="ARBA00022475"/>
    </source>
</evidence>
<dbReference type="SUPFAM" id="SSF161098">
    <property type="entry name" value="MetI-like"/>
    <property type="match status" value="2"/>
</dbReference>
<dbReference type="EMBL" id="FTPS01000001">
    <property type="protein sequence ID" value="SIT76915.1"/>
    <property type="molecule type" value="Genomic_DNA"/>
</dbReference>
<feature type="transmembrane region" description="Helical" evidence="7">
    <location>
        <begin position="95"/>
        <end position="119"/>
    </location>
</feature>
<proteinExistence type="predicted"/>
<feature type="domain" description="ABC transmembrane type-1" evidence="8">
    <location>
        <begin position="60"/>
        <end position="264"/>
    </location>
</feature>
<dbReference type="AlphaFoldDB" id="A0A1R3WG54"/>
<feature type="transmembrane region" description="Helical" evidence="7">
    <location>
        <begin position="21"/>
        <end position="42"/>
    </location>
</feature>
<dbReference type="GO" id="GO:0005886">
    <property type="term" value="C:plasma membrane"/>
    <property type="evidence" value="ECO:0007669"/>
    <property type="project" value="UniProtKB-SubCell"/>
</dbReference>
<evidence type="ECO:0000256" key="7">
    <source>
        <dbReference type="SAM" id="Phobius"/>
    </source>
</evidence>
<dbReference type="PROSITE" id="PS50928">
    <property type="entry name" value="ABC_TM1"/>
    <property type="match status" value="2"/>
</dbReference>
<accession>A0A1R3WG54</accession>
<dbReference type="PANTHER" id="PTHR30183:SF9">
    <property type="entry name" value="THIAMINE TRANSPORT SYSTEM PERMEASE PROTEIN THIP"/>
    <property type="match status" value="1"/>
</dbReference>
<feature type="transmembrane region" description="Helical" evidence="7">
    <location>
        <begin position="365"/>
        <end position="389"/>
    </location>
</feature>
<keyword evidence="2" id="KW-0813">Transport</keyword>
<dbReference type="Gene3D" id="1.10.3720.10">
    <property type="entry name" value="MetI-like"/>
    <property type="match status" value="2"/>
</dbReference>
<sequence>MARRAVPLGAAVPGSALLARVPGWIAGGLVAALTLGALIAVIGQASPGARIGSAADWAAIRFTLVQALLSAGFSTALAVPLARALARRRFRGRRLLIALFGAPFILPVIVAVLGLITVFGRAGWVSAGLGLVGLPPLQIYGLHGVVLAHVFFNLPLATRLVLQGWQEIPAEQFRLAAQLDATPRDIGRLLERPMLRRTLPGAAAVIFAICLSSFAVALTLGGGPRATTIELAIYQAFRIEFDLGRAAWLACMQIALTFGAALLALRLGRGESLGTGLGRVLDRWDGATLRYRLLDALLIALAALLLLLPLAAVVTAGVPGLWALPPVVRGAALNSVLVALASTLVMLLISLPMSAAAVAGRGRGVVELAALLGLAVSPLVIGTGLFIIINPLADPLLMALPLTGAVNAVMALPFAMRILLPRARQVAAQDGRLAQSLGLGRWWFTRRILLPRMRAQIGFAAGLSAALSMGDLGVIALFASPGQKTLPLVVYELMGSYRMEASAAAALLLLALSMSLFWLFDRGGKFHAEA</sequence>
<keyword evidence="10" id="KW-1185">Reference proteome</keyword>
<dbReference type="RefSeq" id="WP_083946006.1">
    <property type="nucleotide sequence ID" value="NZ_FTPS01000001.1"/>
</dbReference>
<evidence type="ECO:0000259" key="8">
    <source>
        <dbReference type="PROSITE" id="PS50928"/>
    </source>
</evidence>
<comment type="subcellular location">
    <subcellularLocation>
        <location evidence="1">Cell membrane</location>
        <topology evidence="1">Multi-pass membrane protein</topology>
    </subcellularLocation>
</comment>
<gene>
    <name evidence="9" type="ORF">SAMN05421849_0624</name>
</gene>
<reference evidence="9 10" key="1">
    <citation type="submission" date="2017-01" db="EMBL/GenBank/DDBJ databases">
        <authorList>
            <person name="Mah S.A."/>
            <person name="Swanson W.J."/>
            <person name="Moy G.W."/>
            <person name="Vacquier V.D."/>
        </authorList>
    </citation>
    <scope>NUCLEOTIDE SEQUENCE [LARGE SCALE GENOMIC DNA]</scope>
    <source>
        <strain evidence="9 10">DSM 21219</strain>
    </source>
</reference>
<feature type="transmembrane region" description="Helical" evidence="7">
    <location>
        <begin position="139"/>
        <end position="162"/>
    </location>
</feature>
<keyword evidence="6 7" id="KW-0472">Membrane</keyword>
<feature type="transmembrane region" description="Helical" evidence="7">
    <location>
        <begin position="395"/>
        <end position="415"/>
    </location>
</feature>
<dbReference type="CDD" id="cd06261">
    <property type="entry name" value="TM_PBP2"/>
    <property type="match status" value="2"/>
</dbReference>
<name>A0A1R3WG54_9RHOB</name>
<evidence type="ECO:0000313" key="10">
    <source>
        <dbReference type="Proteomes" id="UP000192455"/>
    </source>
</evidence>
<keyword evidence="4 7" id="KW-0812">Transmembrane</keyword>
<dbReference type="GO" id="GO:0055085">
    <property type="term" value="P:transmembrane transport"/>
    <property type="evidence" value="ECO:0007669"/>
    <property type="project" value="InterPro"/>
</dbReference>
<dbReference type="InterPro" id="IPR000515">
    <property type="entry name" value="MetI-like"/>
</dbReference>
<feature type="transmembrane region" description="Helical" evidence="7">
    <location>
        <begin position="457"/>
        <end position="481"/>
    </location>
</feature>
<evidence type="ECO:0000313" key="9">
    <source>
        <dbReference type="EMBL" id="SIT76915.1"/>
    </source>
</evidence>
<dbReference type="InterPro" id="IPR035906">
    <property type="entry name" value="MetI-like_sf"/>
</dbReference>